<evidence type="ECO:0000259" key="2">
    <source>
        <dbReference type="Pfam" id="PF13325"/>
    </source>
</evidence>
<comment type="caution">
    <text evidence="3">The sequence shown here is derived from an EMBL/GenBank/DDBJ whole genome shotgun (WGS) entry which is preliminary data.</text>
</comment>
<dbReference type="GO" id="GO:0044545">
    <property type="term" value="C:NSL complex"/>
    <property type="evidence" value="ECO:0007669"/>
    <property type="project" value="TreeGrafter"/>
</dbReference>
<dbReference type="GO" id="GO:0031011">
    <property type="term" value="C:Ino80 complex"/>
    <property type="evidence" value="ECO:0007669"/>
    <property type="project" value="InterPro"/>
</dbReference>
<organism evidence="3 4">
    <name type="scientific">Senna tora</name>
    <dbReference type="NCBI Taxonomy" id="362788"/>
    <lineage>
        <taxon>Eukaryota</taxon>
        <taxon>Viridiplantae</taxon>
        <taxon>Streptophyta</taxon>
        <taxon>Embryophyta</taxon>
        <taxon>Tracheophyta</taxon>
        <taxon>Spermatophyta</taxon>
        <taxon>Magnoliopsida</taxon>
        <taxon>eudicotyledons</taxon>
        <taxon>Gunneridae</taxon>
        <taxon>Pentapetalae</taxon>
        <taxon>rosids</taxon>
        <taxon>fabids</taxon>
        <taxon>Fabales</taxon>
        <taxon>Fabaceae</taxon>
        <taxon>Caesalpinioideae</taxon>
        <taxon>Cassia clade</taxon>
        <taxon>Senna</taxon>
    </lineage>
</organism>
<feature type="compositionally biased region" description="Acidic residues" evidence="1">
    <location>
        <begin position="718"/>
        <end position="728"/>
    </location>
</feature>
<dbReference type="GO" id="GO:0045944">
    <property type="term" value="P:positive regulation of transcription by RNA polymerase II"/>
    <property type="evidence" value="ECO:0007669"/>
    <property type="project" value="TreeGrafter"/>
</dbReference>
<dbReference type="Pfam" id="PF13325">
    <property type="entry name" value="MCRS_N"/>
    <property type="match status" value="1"/>
</dbReference>
<dbReference type="PANTHER" id="PTHR13233:SF0">
    <property type="entry name" value="MICROSPHERULE PROTEIN 1"/>
    <property type="match status" value="1"/>
</dbReference>
<dbReference type="EMBL" id="JAAIUW010000009">
    <property type="protein sequence ID" value="KAF7817616.1"/>
    <property type="molecule type" value="Genomic_DNA"/>
</dbReference>
<sequence length="740" mass="81200">MGALATLAFWTPEDDLLLKNAVEDLELSVCGVPYFSRLSSGSWKNVNIGCGSDYQKCGGLNMHRMKHLVAGASLESLAKGAVQFSDKKTVQEIKDRWYTLLYDPIISAEASACMSNFKFSASSLPSKFSKLKRLKERKFPSVKRKAESIRSSYYAKRKRICSDKFTSMDLSLMVGQRKSIQVGNGDPLTENCMPDFAHTNGSGFQGKNCDPMHCVFPGSMMDGSVHALESGVENQVEESFSIKQINIVKEEPQILGDNVSLNGVEELGGPQELPLDNLIADSSLDRMHLSTFDQIDIDPGNLYSEFDGNHIFDSPDLNCGTSFNILQLSPLPEMPIWRTDVSIQEPDVPCDDLNIIACEDAYLAELSNSLLDFASEEELYLVDVDGNDGFDKSYYDGLNSVLLNSPNEISPDQIPRITESETTVPSQQHDTNQSAFCHGEIDNIMGLYSSDLVGCKSEVQIPSFASAKDRQFPELTNGVICCTLNTEDPEIPSNDDVFLPFGVSSSIVPSFSKKTFQQASKPVSSSVEGFGPGHRAGQIGKSLVRAEQETPGDSHVSSHRMGSSPLPRSVAGSKVKHEMPNSHALNTMPRTAVIVSGGSTVDHSVREKSKEESTDMAFAKHLSNDPISSSNEEPAHGSNNCRNYPHSNASTMKQEPDVAIPIQDHQLLHGELGSSEVMRSEMVENTPTSAKEEQYLDSDDEIPNYSDIEAMVLDMDLDPDDQDLYCSEEEGKPTMDQQPN</sequence>
<feature type="compositionally biased region" description="Polar residues" evidence="1">
    <location>
        <begin position="625"/>
        <end position="642"/>
    </location>
</feature>
<dbReference type="Proteomes" id="UP000634136">
    <property type="component" value="Unassembled WGS sequence"/>
</dbReference>
<name>A0A834T9L5_9FABA</name>
<dbReference type="InterPro" id="IPR037912">
    <property type="entry name" value="MCRS1"/>
</dbReference>
<dbReference type="GO" id="GO:0071339">
    <property type="term" value="C:MLL1 complex"/>
    <property type="evidence" value="ECO:0007669"/>
    <property type="project" value="InterPro"/>
</dbReference>
<dbReference type="InterPro" id="IPR025999">
    <property type="entry name" value="MCRS_N"/>
</dbReference>
<feature type="domain" description="Microspherule protein N-terminal" evidence="2">
    <location>
        <begin position="79"/>
        <end position="118"/>
    </location>
</feature>
<accession>A0A834T9L5</accession>
<dbReference type="PANTHER" id="PTHR13233">
    <property type="entry name" value="MICROSPHERULE PROTEIN 1"/>
    <property type="match status" value="1"/>
</dbReference>
<evidence type="ECO:0000313" key="3">
    <source>
        <dbReference type="EMBL" id="KAF7817616.1"/>
    </source>
</evidence>
<protein>
    <submittedName>
        <fullName evidence="3">Microspherule protein 1</fullName>
    </submittedName>
</protein>
<reference evidence="3" key="1">
    <citation type="submission" date="2020-09" db="EMBL/GenBank/DDBJ databases">
        <title>Genome-Enabled Discovery of Anthraquinone Biosynthesis in Senna tora.</title>
        <authorList>
            <person name="Kang S.-H."/>
            <person name="Pandey R.P."/>
            <person name="Lee C.-M."/>
            <person name="Sim J.-S."/>
            <person name="Jeong J.-T."/>
            <person name="Choi B.-S."/>
            <person name="Jung M."/>
            <person name="Ginzburg D."/>
            <person name="Zhao K."/>
            <person name="Won S.Y."/>
            <person name="Oh T.-J."/>
            <person name="Yu Y."/>
            <person name="Kim N.-H."/>
            <person name="Lee O.R."/>
            <person name="Lee T.-H."/>
            <person name="Bashyal P."/>
            <person name="Kim T.-S."/>
            <person name="Lee W.-H."/>
            <person name="Kawkins C."/>
            <person name="Kim C.-K."/>
            <person name="Kim J.S."/>
            <person name="Ahn B.O."/>
            <person name="Rhee S.Y."/>
            <person name="Sohng J.K."/>
        </authorList>
    </citation>
    <scope>NUCLEOTIDE SEQUENCE</scope>
    <source>
        <tissue evidence="3">Leaf</tissue>
    </source>
</reference>
<feature type="region of interest" description="Disordered" evidence="1">
    <location>
        <begin position="718"/>
        <end position="740"/>
    </location>
</feature>
<gene>
    <name evidence="3" type="ORF">G2W53_031585</name>
</gene>
<evidence type="ECO:0000313" key="4">
    <source>
        <dbReference type="Proteomes" id="UP000634136"/>
    </source>
</evidence>
<evidence type="ECO:0000256" key="1">
    <source>
        <dbReference type="SAM" id="MobiDB-lite"/>
    </source>
</evidence>
<proteinExistence type="predicted"/>
<feature type="region of interest" description="Disordered" evidence="1">
    <location>
        <begin position="546"/>
        <end position="572"/>
    </location>
</feature>
<dbReference type="GO" id="GO:0002151">
    <property type="term" value="F:G-quadruplex RNA binding"/>
    <property type="evidence" value="ECO:0007669"/>
    <property type="project" value="InterPro"/>
</dbReference>
<dbReference type="OrthoDB" id="10262769at2759"/>
<feature type="region of interest" description="Disordered" evidence="1">
    <location>
        <begin position="623"/>
        <end position="642"/>
    </location>
</feature>
<dbReference type="AlphaFoldDB" id="A0A834T9L5"/>
<keyword evidence="4" id="KW-1185">Reference proteome</keyword>